<dbReference type="GO" id="GO:0030215">
    <property type="term" value="F:semaphorin receptor binding"/>
    <property type="evidence" value="ECO:0007669"/>
    <property type="project" value="InterPro"/>
</dbReference>
<evidence type="ECO:0000256" key="3">
    <source>
        <dbReference type="SAM" id="MobiDB-lite"/>
    </source>
</evidence>
<dbReference type="PROSITE" id="PS51004">
    <property type="entry name" value="SEMA"/>
    <property type="match status" value="1"/>
</dbReference>
<evidence type="ECO:0000313" key="5">
    <source>
        <dbReference type="Ensembl" id="ENSEEEP00000018203.2"/>
    </source>
</evidence>
<feature type="region of interest" description="Disordered" evidence="3">
    <location>
        <begin position="504"/>
        <end position="529"/>
    </location>
</feature>
<evidence type="ECO:0000313" key="6">
    <source>
        <dbReference type="Proteomes" id="UP000314983"/>
    </source>
</evidence>
<dbReference type="Gene3D" id="2.130.10.10">
    <property type="entry name" value="YVTN repeat-like/Quinoprotein amine dehydrogenase"/>
    <property type="match status" value="1"/>
</dbReference>
<evidence type="ECO:0000256" key="2">
    <source>
        <dbReference type="PROSITE-ProRule" id="PRU00352"/>
    </source>
</evidence>
<dbReference type="GeneTree" id="ENSGT00940000159592"/>
<organism evidence="5 6">
    <name type="scientific">Electrophorus electricus</name>
    <name type="common">Electric eel</name>
    <name type="synonym">Gymnotus electricus</name>
    <dbReference type="NCBI Taxonomy" id="8005"/>
    <lineage>
        <taxon>Eukaryota</taxon>
        <taxon>Metazoa</taxon>
        <taxon>Chordata</taxon>
        <taxon>Craniata</taxon>
        <taxon>Vertebrata</taxon>
        <taxon>Euteleostomi</taxon>
        <taxon>Actinopterygii</taxon>
        <taxon>Neopterygii</taxon>
        <taxon>Teleostei</taxon>
        <taxon>Ostariophysi</taxon>
        <taxon>Gymnotiformes</taxon>
        <taxon>Gymnotoidei</taxon>
        <taxon>Gymnotidae</taxon>
        <taxon>Electrophorus</taxon>
    </lineage>
</organism>
<dbReference type="InterPro" id="IPR015943">
    <property type="entry name" value="WD40/YVTN_repeat-like_dom_sf"/>
</dbReference>
<dbReference type="Ensembl" id="ENSEEET00000018404.2">
    <property type="protein sequence ID" value="ENSEEEP00000018203.2"/>
    <property type="gene ID" value="ENSEEEG00000008945.2"/>
</dbReference>
<dbReference type="GO" id="GO:0005886">
    <property type="term" value="C:plasma membrane"/>
    <property type="evidence" value="ECO:0007669"/>
    <property type="project" value="TreeGrafter"/>
</dbReference>
<dbReference type="InterPro" id="IPR036352">
    <property type="entry name" value="Semap_dom_sf"/>
</dbReference>
<dbReference type="AlphaFoldDB" id="A0A4W4F3C0"/>
<feature type="compositionally biased region" description="Pro residues" evidence="3">
    <location>
        <begin position="510"/>
        <end position="520"/>
    </location>
</feature>
<accession>A0A4W4F3C0</accession>
<comment type="caution">
    <text evidence="2">Lacks conserved residue(s) required for the propagation of feature annotation.</text>
</comment>
<evidence type="ECO:0000256" key="1">
    <source>
        <dbReference type="ARBA" id="ARBA00023180"/>
    </source>
</evidence>
<dbReference type="Proteomes" id="UP000314983">
    <property type="component" value="Chromosome 19"/>
</dbReference>
<dbReference type="InterPro" id="IPR001627">
    <property type="entry name" value="Semap_dom"/>
</dbReference>
<dbReference type="SMART" id="SM00630">
    <property type="entry name" value="Sema"/>
    <property type="match status" value="1"/>
</dbReference>
<dbReference type="PANTHER" id="PTHR11036">
    <property type="entry name" value="SEMAPHORIN"/>
    <property type="match status" value="1"/>
</dbReference>
<proteinExistence type="predicted"/>
<dbReference type="InterPro" id="IPR027231">
    <property type="entry name" value="Semaphorin"/>
</dbReference>
<feature type="domain" description="Sema" evidence="4">
    <location>
        <begin position="1"/>
        <end position="381"/>
    </location>
</feature>
<reference evidence="6" key="1">
    <citation type="journal article" date="2014" name="Science">
        <title>Nonhuman genetics. Genomic basis for the convergent evolution of electric organs.</title>
        <authorList>
            <person name="Gallant J.R."/>
            <person name="Traeger L.L."/>
            <person name="Volkening J.D."/>
            <person name="Moffett H."/>
            <person name="Chen P.H."/>
            <person name="Novina C.D."/>
            <person name="Phillips G.N.Jr."/>
            <person name="Anand R."/>
            <person name="Wells G.B."/>
            <person name="Pinch M."/>
            <person name="Guth R."/>
            <person name="Unguez G.A."/>
            <person name="Albert J.S."/>
            <person name="Zakon H.H."/>
            <person name="Samanta M.P."/>
            <person name="Sussman M.R."/>
        </authorList>
    </citation>
    <scope>NUCLEOTIDE SEQUENCE [LARGE SCALE GENOMIC DNA]</scope>
</reference>
<dbReference type="SUPFAM" id="SSF101912">
    <property type="entry name" value="Sema domain"/>
    <property type="match status" value="1"/>
</dbReference>
<keyword evidence="6" id="KW-1185">Reference proteome</keyword>
<reference evidence="5" key="4">
    <citation type="submission" date="2025-08" db="UniProtKB">
        <authorList>
            <consortium name="Ensembl"/>
        </authorList>
    </citation>
    <scope>IDENTIFICATION</scope>
</reference>
<dbReference type="PANTHER" id="PTHR11036:SF72">
    <property type="entry name" value="SEMAPHORIN-4F"/>
    <property type="match status" value="1"/>
</dbReference>
<dbReference type="GO" id="GO:0045499">
    <property type="term" value="F:chemorepellent activity"/>
    <property type="evidence" value="ECO:0007669"/>
    <property type="project" value="TreeGrafter"/>
</dbReference>
<reference evidence="5" key="5">
    <citation type="submission" date="2025-09" db="UniProtKB">
        <authorList>
            <consortium name="Ensembl"/>
        </authorList>
    </citation>
    <scope>IDENTIFICATION</scope>
</reference>
<dbReference type="Pfam" id="PF01403">
    <property type="entry name" value="Sema"/>
    <property type="match status" value="1"/>
</dbReference>
<feature type="region of interest" description="Disordered" evidence="3">
    <location>
        <begin position="541"/>
        <end position="608"/>
    </location>
</feature>
<dbReference type="STRING" id="8005.ENSEEEP00000018203"/>
<name>A0A4W4F3C0_ELEEL</name>
<protein>
    <recommendedName>
        <fullName evidence="4">Sema domain-containing protein</fullName>
    </recommendedName>
</protein>
<reference evidence="5" key="3">
    <citation type="submission" date="2020-05" db="EMBL/GenBank/DDBJ databases">
        <title>Electrophorus electricus (electric eel) genome, fEleEle1, primary haplotype.</title>
        <authorList>
            <person name="Myers G."/>
            <person name="Meyer A."/>
            <person name="Fedrigo O."/>
            <person name="Formenti G."/>
            <person name="Rhie A."/>
            <person name="Tracey A."/>
            <person name="Sims Y."/>
            <person name="Jarvis E.D."/>
        </authorList>
    </citation>
    <scope>NUCLEOTIDE SEQUENCE [LARGE SCALE GENOMIC DNA]</scope>
</reference>
<keyword evidence="1" id="KW-0325">Glycoprotein</keyword>
<sequence length="629" mass="69406">VCVYNISPFSLEEYEDGSVKMETGKGKCPFEPSQHYTAVMAGGILYTAATSNFLGTLFDISRAMGIEQERIRTERSINWLSDPEFVGSAFIEQDEKNNPEGEDDKIYFFFTEVAKEYDLYTKVKVPRVARVCKSDIGGMKTLQRRWTTFLKAQLVCEDRASGQRFNILTDIFTKQHQPGDPSSTFFYGIFTSQWETDEMSAVCVYSLEDITKVMDGPFKELKKSCENWMNPEPVPTPRPGQVHHHTHTSLYNTVPAPESPNSSLKLPDKVLTFMRDHPLMENSVVSSPLLIRTGITYTKLAVTLTTVSKGNNKQSATVLHLGTDHGELHRVAIVGQNATLLQELTRFPASEPVNNILLYKVDTYTGGVLVGSPHSLVQLPADGCSPYSTCEVCERARVLGCVWRQKEKVCDLAVTELDILYVSNGIQSQSKCCYNFVSHAFTPFSFRSIPPVEVINKVLQYVWSVWKYCPHPLCRSLLACDSGAACCGEPACNAALRAGVPSTLPLAAPASPPHPTPPHRPGGARHTEEPGHLQVSVRGRRAGTPAVPPGRVPPHAGEAQYGQQRCGGGQPELHGLVRGVLLPGRRPGSRSDPLCGSPAPHEERRRRSSFVCVRKEPGPFPVLRYAPVP</sequence>
<dbReference type="GO" id="GO:0007411">
    <property type="term" value="P:axon guidance"/>
    <property type="evidence" value="ECO:0007669"/>
    <property type="project" value="TreeGrafter"/>
</dbReference>
<reference evidence="6" key="2">
    <citation type="journal article" date="2017" name="Sci. Adv.">
        <title>A tail of two voltages: Proteomic comparison of the three electric organs of the electric eel.</title>
        <authorList>
            <person name="Traeger L.L."/>
            <person name="Sabat G."/>
            <person name="Barrett-Wilt G.A."/>
            <person name="Wells G.B."/>
            <person name="Sussman M.R."/>
        </authorList>
    </citation>
    <scope>NUCLEOTIDE SEQUENCE [LARGE SCALE GENOMIC DNA]</scope>
</reference>
<evidence type="ECO:0000259" key="4">
    <source>
        <dbReference type="PROSITE" id="PS51004"/>
    </source>
</evidence>
<dbReference type="GO" id="GO:0030335">
    <property type="term" value="P:positive regulation of cell migration"/>
    <property type="evidence" value="ECO:0007669"/>
    <property type="project" value="TreeGrafter"/>
</dbReference>
<dbReference type="GO" id="GO:0071526">
    <property type="term" value="P:semaphorin-plexin signaling pathway"/>
    <property type="evidence" value="ECO:0007669"/>
    <property type="project" value="TreeGrafter"/>
</dbReference>
<dbReference type="GO" id="GO:0001755">
    <property type="term" value="P:neural crest cell migration"/>
    <property type="evidence" value="ECO:0007669"/>
    <property type="project" value="TreeGrafter"/>
</dbReference>